<comment type="caution">
    <text evidence="2">The sequence shown here is derived from an EMBL/GenBank/DDBJ whole genome shotgun (WGS) entry which is preliminary data.</text>
</comment>
<sequence length="183" mass="20150">MALKVINVETKRLIRISSHQTGEPYFGRAANHRFDDPEQIYGTCYMGLTLGAAVAESILHDLEPVNGGYDLTPDKVCNTFAHSFSGAPVRIADLTGAPLSRLGAHAEISTPVYDITMLWSRAIFEHPDAVDGFQYMSRLYTNRKAVVLFDRGTSGAIAKASSVPLYRHSRYASVVKDLAIRMT</sequence>
<evidence type="ECO:0000259" key="1">
    <source>
        <dbReference type="Pfam" id="PF08808"/>
    </source>
</evidence>
<feature type="domain" description="RES" evidence="1">
    <location>
        <begin position="21"/>
        <end position="161"/>
    </location>
</feature>
<dbReference type="EMBL" id="AEJF01000113">
    <property type="protein sequence ID" value="KLU24930.1"/>
    <property type="molecule type" value="Genomic_DNA"/>
</dbReference>
<gene>
    <name evidence="2" type="ORF">EOS_17515</name>
</gene>
<dbReference type="PATRIC" id="fig|908627.4.peg.3921"/>
<protein>
    <recommendedName>
        <fullName evidence="1">RES domain-containing protein</fullName>
    </recommendedName>
</protein>
<evidence type="ECO:0000313" key="2">
    <source>
        <dbReference type="EMBL" id="KLU24930.1"/>
    </source>
</evidence>
<proteinExistence type="predicted"/>
<dbReference type="Pfam" id="PF08808">
    <property type="entry name" value="RES"/>
    <property type="match status" value="1"/>
</dbReference>
<accession>A0A0J1CWH8</accession>
<dbReference type="Proteomes" id="UP000035963">
    <property type="component" value="Unassembled WGS sequence"/>
</dbReference>
<dbReference type="AlphaFoldDB" id="A0A0J1CWH8"/>
<name>A0A0J1CWH8_9BURK</name>
<organism evidence="2 3">
    <name type="scientific">Caballeronia mineralivorans PML1(12)</name>
    <dbReference type="NCBI Taxonomy" id="908627"/>
    <lineage>
        <taxon>Bacteria</taxon>
        <taxon>Pseudomonadati</taxon>
        <taxon>Pseudomonadota</taxon>
        <taxon>Betaproteobacteria</taxon>
        <taxon>Burkholderiales</taxon>
        <taxon>Burkholderiaceae</taxon>
        <taxon>Caballeronia</taxon>
    </lineage>
</organism>
<keyword evidence="3" id="KW-1185">Reference proteome</keyword>
<evidence type="ECO:0000313" key="3">
    <source>
        <dbReference type="Proteomes" id="UP000035963"/>
    </source>
</evidence>
<dbReference type="InterPro" id="IPR014914">
    <property type="entry name" value="RES_dom"/>
</dbReference>
<reference evidence="2 3" key="1">
    <citation type="journal article" date="2015" name="Genome Announc.">
        <title>Draft Genome Sequence of Burkholderia sp. Strain PML1(12), an Ectomycorrhizosphere-Inhabiting Bacterium with Effective Mineral-Weathering Ability.</title>
        <authorList>
            <person name="Uroz S."/>
            <person name="Oger P."/>
        </authorList>
    </citation>
    <scope>NUCLEOTIDE SEQUENCE [LARGE SCALE GENOMIC DNA]</scope>
    <source>
        <strain evidence="3">PML1(12)</strain>
    </source>
</reference>